<accession>A0AC34RQX3</accession>
<proteinExistence type="predicted"/>
<reference evidence="2" key="1">
    <citation type="submission" date="2022-11" db="UniProtKB">
        <authorList>
            <consortium name="WormBaseParasite"/>
        </authorList>
    </citation>
    <scope>IDENTIFICATION</scope>
</reference>
<evidence type="ECO:0000313" key="1">
    <source>
        <dbReference type="Proteomes" id="UP000887576"/>
    </source>
</evidence>
<protein>
    <submittedName>
        <fullName evidence="2">Uncharacterized protein</fullName>
    </submittedName>
</protein>
<name>A0AC34RQX3_9BILA</name>
<evidence type="ECO:0000313" key="2">
    <source>
        <dbReference type="WBParaSite" id="JU765_v2.g937.t1"/>
    </source>
</evidence>
<dbReference type="Proteomes" id="UP000887576">
    <property type="component" value="Unplaced"/>
</dbReference>
<sequence length="312" mass="36578">MIQLVFYLFLFVQGIVCSFTPPEFLTKEQLGTNVGVPYTEAPVRFFVAENHKAGVFALQRPDQYETNMYYLQDIVGYFGNNDYSIQVSRIDIIISKDKMDKNNPAREKRLFGGTHERVLVSRSLYGNSFMALGICAMKTQTPNIYESYSHVYWKQRYGCFDLTKEEFLEWKKPFHRYKYSIYLDETAHPDAIVFANVFGTICESHIPIEEFMKGTMEYYDPRDETGVIYETEKSTLIKGPKLEAPSGYRYVYPLFSVDAAARTLNFLMVNLQGEVDVRIDSWRFKFRGRNQPLKYERVDLTNDHFPQHRNKK</sequence>
<organism evidence="1 2">
    <name type="scientific">Panagrolaimus sp. JU765</name>
    <dbReference type="NCBI Taxonomy" id="591449"/>
    <lineage>
        <taxon>Eukaryota</taxon>
        <taxon>Metazoa</taxon>
        <taxon>Ecdysozoa</taxon>
        <taxon>Nematoda</taxon>
        <taxon>Chromadorea</taxon>
        <taxon>Rhabditida</taxon>
        <taxon>Tylenchina</taxon>
        <taxon>Panagrolaimomorpha</taxon>
        <taxon>Panagrolaimoidea</taxon>
        <taxon>Panagrolaimidae</taxon>
        <taxon>Panagrolaimus</taxon>
    </lineage>
</organism>
<dbReference type="WBParaSite" id="JU765_v2.g937.t1">
    <property type="protein sequence ID" value="JU765_v2.g937.t1"/>
    <property type="gene ID" value="JU765_v2.g937"/>
</dbReference>